<evidence type="ECO:0000313" key="2">
    <source>
        <dbReference type="EMBL" id="QFG68274.1"/>
    </source>
</evidence>
<accession>A0A5J6V4Q4</accession>
<dbReference type="KEGG" id="serw:FY030_05680"/>
<sequence length="118" mass="12080">MPWIRSRVAWGAGLLALFALLRALRRLVEADDRPLALVVAVGVIVVAGLVPPALGSAAARVASEQLAARKAVQFFGAAGVSILAVYLGLGVVVAAVLGIGAAVLVPLIWPAPAEGRRR</sequence>
<dbReference type="AlphaFoldDB" id="A0A5J6V4Q4"/>
<gene>
    <name evidence="2" type="ORF">FY030_05680</name>
</gene>
<keyword evidence="3" id="KW-1185">Reference proteome</keyword>
<evidence type="ECO:0000313" key="3">
    <source>
        <dbReference type="Proteomes" id="UP000326546"/>
    </source>
</evidence>
<keyword evidence="1" id="KW-0472">Membrane</keyword>
<dbReference type="EMBL" id="CP044427">
    <property type="protein sequence ID" value="QFG68274.1"/>
    <property type="molecule type" value="Genomic_DNA"/>
</dbReference>
<dbReference type="Proteomes" id="UP000326546">
    <property type="component" value="Chromosome"/>
</dbReference>
<feature type="transmembrane region" description="Helical" evidence="1">
    <location>
        <begin position="71"/>
        <end position="89"/>
    </location>
</feature>
<protein>
    <submittedName>
        <fullName evidence="2">Uncharacterized protein</fullName>
    </submittedName>
</protein>
<evidence type="ECO:0000256" key="1">
    <source>
        <dbReference type="SAM" id="Phobius"/>
    </source>
</evidence>
<reference evidence="2 3" key="1">
    <citation type="submission" date="2019-09" db="EMBL/GenBank/DDBJ databases">
        <title>Serinicoccus pratensis sp. nov., isolated from meadow soil.</title>
        <authorList>
            <person name="Zhang W."/>
        </authorList>
    </citation>
    <scope>NUCLEOTIDE SEQUENCE [LARGE SCALE GENOMIC DNA]</scope>
    <source>
        <strain evidence="2 3">W204</strain>
    </source>
</reference>
<keyword evidence="1" id="KW-0812">Transmembrane</keyword>
<organism evidence="2 3">
    <name type="scientific">Ornithinimicrobium pratense</name>
    <dbReference type="NCBI Taxonomy" id="2593973"/>
    <lineage>
        <taxon>Bacteria</taxon>
        <taxon>Bacillati</taxon>
        <taxon>Actinomycetota</taxon>
        <taxon>Actinomycetes</taxon>
        <taxon>Micrococcales</taxon>
        <taxon>Ornithinimicrobiaceae</taxon>
        <taxon>Ornithinimicrobium</taxon>
    </lineage>
</organism>
<proteinExistence type="predicted"/>
<keyword evidence="1" id="KW-1133">Transmembrane helix</keyword>
<dbReference type="RefSeq" id="WP_158060662.1">
    <property type="nucleotide sequence ID" value="NZ_CP044427.1"/>
</dbReference>
<feature type="transmembrane region" description="Helical" evidence="1">
    <location>
        <begin position="35"/>
        <end position="59"/>
    </location>
</feature>
<name>A0A5J6V4Q4_9MICO</name>